<organism evidence="1 2">
    <name type="scientific">Nyssa sinensis</name>
    <dbReference type="NCBI Taxonomy" id="561372"/>
    <lineage>
        <taxon>Eukaryota</taxon>
        <taxon>Viridiplantae</taxon>
        <taxon>Streptophyta</taxon>
        <taxon>Embryophyta</taxon>
        <taxon>Tracheophyta</taxon>
        <taxon>Spermatophyta</taxon>
        <taxon>Magnoliopsida</taxon>
        <taxon>eudicotyledons</taxon>
        <taxon>Gunneridae</taxon>
        <taxon>Pentapetalae</taxon>
        <taxon>asterids</taxon>
        <taxon>Cornales</taxon>
        <taxon>Nyssaceae</taxon>
        <taxon>Nyssa</taxon>
    </lineage>
</organism>
<gene>
    <name evidence="1" type="ORF">F0562_018901</name>
</gene>
<dbReference type="PANTHER" id="PTHR35131">
    <property type="entry name" value="EXPRESSED PROTEIN"/>
    <property type="match status" value="1"/>
</dbReference>
<protein>
    <submittedName>
        <fullName evidence="1">Uncharacterized protein</fullName>
    </submittedName>
</protein>
<dbReference type="EMBL" id="CM018052">
    <property type="protein sequence ID" value="KAA8515488.1"/>
    <property type="molecule type" value="Genomic_DNA"/>
</dbReference>
<proteinExistence type="predicted"/>
<evidence type="ECO:0000313" key="2">
    <source>
        <dbReference type="Proteomes" id="UP000325577"/>
    </source>
</evidence>
<sequence length="164" mass="18282">MEAKVPVEVGTRGTVRSLVMKEIEYFSKLELDCHGSFRKPQEHVVNLASRSGNSWPSFGFRVMTCRRKKRRGSGFLPSICSQVEVADSHQLNGIPGFSYRNLKADVKKFEQKEESVLRRVATYSLVGLCYGFLTTFSVGPSYLILLGARAKTDISALVSSLANR</sequence>
<evidence type="ECO:0000313" key="1">
    <source>
        <dbReference type="EMBL" id="KAA8515488.1"/>
    </source>
</evidence>
<dbReference type="OrthoDB" id="783264at2759"/>
<dbReference type="PANTHER" id="PTHR35131:SF1">
    <property type="entry name" value="EXPRESSED PROTEIN"/>
    <property type="match status" value="1"/>
</dbReference>
<accession>A0A5J4ZD40</accession>
<reference evidence="1 2" key="1">
    <citation type="submission" date="2019-09" db="EMBL/GenBank/DDBJ databases">
        <title>A chromosome-level genome assembly of the Chinese tupelo Nyssa sinensis.</title>
        <authorList>
            <person name="Yang X."/>
            <person name="Kang M."/>
            <person name="Yang Y."/>
            <person name="Xiong H."/>
            <person name="Wang M."/>
            <person name="Zhang Z."/>
            <person name="Wang Z."/>
            <person name="Wu H."/>
            <person name="Ma T."/>
            <person name="Liu J."/>
            <person name="Xi Z."/>
        </authorList>
    </citation>
    <scope>NUCLEOTIDE SEQUENCE [LARGE SCALE GENOMIC DNA]</scope>
    <source>
        <strain evidence="1">J267</strain>
        <tissue evidence="1">Leaf</tissue>
    </source>
</reference>
<name>A0A5J4ZD40_9ASTE</name>
<dbReference type="AlphaFoldDB" id="A0A5J4ZD40"/>
<dbReference type="Proteomes" id="UP000325577">
    <property type="component" value="Linkage Group LG9"/>
</dbReference>
<keyword evidence="2" id="KW-1185">Reference proteome</keyword>